<feature type="compositionally biased region" description="Basic and acidic residues" evidence="2">
    <location>
        <begin position="730"/>
        <end position="747"/>
    </location>
</feature>
<name>A0A2H6KHQ4_9APIC</name>
<dbReference type="PROSITE" id="PS50005">
    <property type="entry name" value="TPR"/>
    <property type="match status" value="1"/>
</dbReference>
<evidence type="ECO:0000313" key="4">
    <source>
        <dbReference type="EMBL" id="GBE62526.1"/>
    </source>
</evidence>
<dbReference type="Proteomes" id="UP000236319">
    <property type="component" value="Unassembled WGS sequence"/>
</dbReference>
<evidence type="ECO:0000256" key="3">
    <source>
        <dbReference type="SAM" id="Phobius"/>
    </source>
</evidence>
<dbReference type="AlphaFoldDB" id="A0A2H6KHQ4"/>
<feature type="transmembrane region" description="Helical" evidence="3">
    <location>
        <begin position="12"/>
        <end position="32"/>
    </location>
</feature>
<keyword evidence="5" id="KW-1185">Reference proteome</keyword>
<sequence>MYGIKMSWLRNNLLYVIIFIRCAVSGIVVDLMTDRLPDGVETFHGALSNGGIYRFIRGIEELITDIKYGKTEIEYLVGYTGELVYSHMEDFRVGHERYVKYSFGSTLGNRVVFRSRTVQCSENGPVPKKVSDLINFLRGPILLSLHTTPGIPLHPLVDLKKSKHNIRGYTYKVLSFIRLQSEGKWRIERMKYQFGEIGISEIKHFPLGYTAIFRRECAQYYIFMLDDYYYIHLDDDLEIMVDISHMSKVNGKKADVSWIPSGDVLCNWTPSGCVGSESVLRTLLLSDITRDGNEMTPSSAHASTRHIYILVPTQLKHMPMFQQYATYDASRNTVTYDVDFLISRVESQSRGRLRTTIHMTPRPAVVRSESSSIVLCAVTEDALNYSRAQTPPTEPPINHADDANDSFHLENLIARMIPPGLDPIADLLDASDILVDDGDSDISLSELQPTIVELIPPTLDPEASTVADGIPDMDYSAFGDSSVEGDASEAPIFSTEMNEGLYSPGTIYDETYPDDETYAEDATMEENGSGSGQQLDLSDILIYDDEDDVSSGEFRSLISDLTPTFDQLALPVDHTFAEMEGNAGGGNHGQTHRFAEQKRNEMEPSVAPVASTSIRGSAALPRTVCALMSRPFPGSACGIACTVCRRYRLAGAFLNHHRVDLSVTHSCVWTPHLRRVGCWKWVAGPQRYRAMSDTRRPQSPPETHPTEPDNSRLFNASNVRAMSDDRCYVNDEGDSSKEAPATDDKDASSATLCDEDTLESGGERYLFGRHSPSFLKERGNNAFKDGDYLAARELYTDAILRLEHSDNDALGAQLYCNRAACHIAMEDFDSAVADATEAVMLDRSYVKAYLRRGSAYEKMGMQQKALADLNKAVELDGTIEPQYRDKICKLKVGAEKEFAKEKDEMMGKLKDLGNTLLGKIGLSLDNFKVNKDENTGSYNIQFQN</sequence>
<dbReference type="EMBL" id="BDSA01000005">
    <property type="protein sequence ID" value="GBE62526.1"/>
    <property type="molecule type" value="Genomic_DNA"/>
</dbReference>
<dbReference type="GeneID" id="39876296"/>
<keyword evidence="3" id="KW-0472">Membrane</keyword>
<evidence type="ECO:0000256" key="2">
    <source>
        <dbReference type="SAM" id="MobiDB-lite"/>
    </source>
</evidence>
<dbReference type="SMART" id="SM00028">
    <property type="entry name" value="TPR"/>
    <property type="match status" value="3"/>
</dbReference>
<feature type="region of interest" description="Disordered" evidence="2">
    <location>
        <begin position="730"/>
        <end position="750"/>
    </location>
</feature>
<dbReference type="InterPro" id="IPR052769">
    <property type="entry name" value="TPR_domain_protein"/>
</dbReference>
<dbReference type="SUPFAM" id="SSF48452">
    <property type="entry name" value="TPR-like"/>
    <property type="match status" value="1"/>
</dbReference>
<dbReference type="Pfam" id="PF13181">
    <property type="entry name" value="TPR_8"/>
    <property type="match status" value="2"/>
</dbReference>
<dbReference type="RefSeq" id="XP_028868769.1">
    <property type="nucleotide sequence ID" value="XM_029012936.1"/>
</dbReference>
<dbReference type="InterPro" id="IPR011990">
    <property type="entry name" value="TPR-like_helical_dom_sf"/>
</dbReference>
<comment type="caution">
    <text evidence="4">The sequence shown here is derived from an EMBL/GenBank/DDBJ whole genome shotgun (WGS) entry which is preliminary data.</text>
</comment>
<feature type="region of interest" description="Disordered" evidence="2">
    <location>
        <begin position="689"/>
        <end position="712"/>
    </location>
</feature>
<dbReference type="Gene3D" id="1.25.40.10">
    <property type="entry name" value="Tetratricopeptide repeat domain"/>
    <property type="match status" value="1"/>
</dbReference>
<keyword evidence="3" id="KW-1133">Transmembrane helix</keyword>
<organism evidence="4 5">
    <name type="scientific">Babesia ovata</name>
    <dbReference type="NCBI Taxonomy" id="189622"/>
    <lineage>
        <taxon>Eukaryota</taxon>
        <taxon>Sar</taxon>
        <taxon>Alveolata</taxon>
        <taxon>Apicomplexa</taxon>
        <taxon>Aconoidasida</taxon>
        <taxon>Piroplasmida</taxon>
        <taxon>Babesiidae</taxon>
        <taxon>Babesia</taxon>
    </lineage>
</organism>
<dbReference type="InterPro" id="IPR019734">
    <property type="entry name" value="TPR_rpt"/>
</dbReference>
<keyword evidence="1" id="KW-0802">TPR repeat</keyword>
<dbReference type="PANTHER" id="PTHR46014:SF1">
    <property type="entry name" value="TETRATRICOPEPTIDE REPEAT PROTEIN 1"/>
    <property type="match status" value="1"/>
</dbReference>
<evidence type="ECO:0000256" key="1">
    <source>
        <dbReference type="PROSITE-ProRule" id="PRU00339"/>
    </source>
</evidence>
<gene>
    <name evidence="4" type="ORF">BOVATA_040190</name>
</gene>
<dbReference type="PANTHER" id="PTHR46014">
    <property type="entry name" value="TETRATRICOPEPTIDE REPEAT PROTEIN 1"/>
    <property type="match status" value="1"/>
</dbReference>
<dbReference type="OrthoDB" id="1872379at2759"/>
<reference evidence="4 5" key="1">
    <citation type="journal article" date="2017" name="BMC Genomics">
        <title>Whole-genome assembly of Babesia ovata and comparative genomics between closely related pathogens.</title>
        <authorList>
            <person name="Yamagishi J."/>
            <person name="Asada M."/>
            <person name="Hakimi H."/>
            <person name="Tanaka T.Q."/>
            <person name="Sugimoto C."/>
            <person name="Kawazu S."/>
        </authorList>
    </citation>
    <scope>NUCLEOTIDE SEQUENCE [LARGE SCALE GENOMIC DNA]</scope>
    <source>
        <strain evidence="4 5">Miyake</strain>
    </source>
</reference>
<dbReference type="VEuPathDB" id="PiroplasmaDB:BOVATA_040190"/>
<protein>
    <submittedName>
        <fullName evidence="4">Tetratricopeptide repeat 1, putative</fullName>
    </submittedName>
</protein>
<proteinExistence type="predicted"/>
<accession>A0A2H6KHQ4</accession>
<feature type="repeat" description="TPR" evidence="1">
    <location>
        <begin position="846"/>
        <end position="879"/>
    </location>
</feature>
<keyword evidence="3" id="KW-0812">Transmembrane</keyword>
<evidence type="ECO:0000313" key="5">
    <source>
        <dbReference type="Proteomes" id="UP000236319"/>
    </source>
</evidence>